<dbReference type="GO" id="GO:0071555">
    <property type="term" value="P:cell wall organization"/>
    <property type="evidence" value="ECO:0007669"/>
    <property type="project" value="UniProtKB-KW"/>
</dbReference>
<evidence type="ECO:0000259" key="10">
    <source>
        <dbReference type="Pfam" id="PF08245"/>
    </source>
</evidence>
<evidence type="ECO:0000313" key="11">
    <source>
        <dbReference type="EMBL" id="PIS07211.1"/>
    </source>
</evidence>
<proteinExistence type="inferred from homology"/>
<keyword evidence="7 8" id="KW-0961">Cell wall biogenesis/degradation</keyword>
<dbReference type="GO" id="GO:0008764">
    <property type="term" value="F:UDP-N-acetylmuramoylalanine-D-glutamate ligase activity"/>
    <property type="evidence" value="ECO:0007669"/>
    <property type="project" value="UniProtKB-UniRule"/>
</dbReference>
<dbReference type="Gene3D" id="3.90.190.20">
    <property type="entry name" value="Mur ligase, C-terminal domain"/>
    <property type="match status" value="1"/>
</dbReference>
<dbReference type="SUPFAM" id="SSF51984">
    <property type="entry name" value="MurCD N-terminal domain"/>
    <property type="match status" value="1"/>
</dbReference>
<keyword evidence="7 8" id="KW-0131">Cell cycle</keyword>
<keyword evidence="6 7" id="KW-0067">ATP-binding</keyword>
<dbReference type="InterPro" id="IPR005762">
    <property type="entry name" value="MurD"/>
</dbReference>
<dbReference type="NCBIfam" id="TIGR01087">
    <property type="entry name" value="murD"/>
    <property type="match status" value="1"/>
</dbReference>
<keyword evidence="7 8" id="KW-0133">Cell shape</keyword>
<dbReference type="InterPro" id="IPR036565">
    <property type="entry name" value="Mur-like_cat_sf"/>
</dbReference>
<keyword evidence="5 7" id="KW-0547">Nucleotide-binding</keyword>
<dbReference type="GO" id="GO:0005737">
    <property type="term" value="C:cytoplasm"/>
    <property type="evidence" value="ECO:0007669"/>
    <property type="project" value="UniProtKB-SubCell"/>
</dbReference>
<keyword evidence="3 7" id="KW-0963">Cytoplasm</keyword>
<feature type="domain" description="Mur ligase central" evidence="10">
    <location>
        <begin position="160"/>
        <end position="336"/>
    </location>
</feature>
<evidence type="ECO:0000256" key="5">
    <source>
        <dbReference type="ARBA" id="ARBA00022741"/>
    </source>
</evidence>
<comment type="function">
    <text evidence="7 8">Cell wall formation. Catalyzes the addition of glutamate to the nucleotide precursor UDP-N-acetylmuramoyl-L-alanine (UMA).</text>
</comment>
<dbReference type="Proteomes" id="UP000231162">
    <property type="component" value="Unassembled WGS sequence"/>
</dbReference>
<comment type="pathway">
    <text evidence="2 7 8">Cell wall biogenesis; peptidoglycan biosynthesis.</text>
</comment>
<comment type="similarity">
    <text evidence="7">Belongs to the MurCDEF family.</text>
</comment>
<dbReference type="PANTHER" id="PTHR43692:SF1">
    <property type="entry name" value="UDP-N-ACETYLMURAMOYLALANINE--D-GLUTAMATE LIGASE"/>
    <property type="match status" value="1"/>
</dbReference>
<dbReference type="Pfam" id="PF08245">
    <property type="entry name" value="Mur_ligase_M"/>
    <property type="match status" value="1"/>
</dbReference>
<protein>
    <recommendedName>
        <fullName evidence="7 8">UDP-N-acetylmuramoylalanine--D-glutamate ligase</fullName>
        <ecNumber evidence="7 8">6.3.2.9</ecNumber>
    </recommendedName>
    <alternativeName>
        <fullName evidence="7">D-glutamic acid-adding enzyme</fullName>
    </alternativeName>
    <alternativeName>
        <fullName evidence="7">UDP-N-acetylmuramoyl-L-alanyl-D-glutamate synthetase</fullName>
    </alternativeName>
</protein>
<evidence type="ECO:0000256" key="3">
    <source>
        <dbReference type="ARBA" id="ARBA00022490"/>
    </source>
</evidence>
<keyword evidence="7 8" id="KW-0573">Peptidoglycan synthesis</keyword>
<dbReference type="GO" id="GO:0008360">
    <property type="term" value="P:regulation of cell shape"/>
    <property type="evidence" value="ECO:0007669"/>
    <property type="project" value="UniProtKB-KW"/>
</dbReference>
<reference evidence="12" key="1">
    <citation type="submission" date="2017-09" db="EMBL/GenBank/DDBJ databases">
        <title>Depth-based differentiation of microbial function through sediment-hosted aquifers and enrichment of novel symbionts in the deep terrestrial subsurface.</title>
        <authorList>
            <person name="Probst A.J."/>
            <person name="Ladd B."/>
            <person name="Jarett J.K."/>
            <person name="Geller-Mcgrath D.E."/>
            <person name="Sieber C.M.K."/>
            <person name="Emerson J.B."/>
            <person name="Anantharaman K."/>
            <person name="Thomas B.C."/>
            <person name="Malmstrom R."/>
            <person name="Stieglmeier M."/>
            <person name="Klingl A."/>
            <person name="Woyke T."/>
            <person name="Ryan C.M."/>
            <person name="Banfield J.F."/>
        </authorList>
    </citation>
    <scope>NUCLEOTIDE SEQUENCE [LARGE SCALE GENOMIC DNA]</scope>
</reference>
<dbReference type="HAMAP" id="MF_00639">
    <property type="entry name" value="MurD"/>
    <property type="match status" value="1"/>
</dbReference>
<evidence type="ECO:0000256" key="7">
    <source>
        <dbReference type="HAMAP-Rule" id="MF_00639"/>
    </source>
</evidence>
<accession>A0A2M6RB87</accession>
<evidence type="ECO:0000256" key="2">
    <source>
        <dbReference type="ARBA" id="ARBA00004752"/>
    </source>
</evidence>
<feature type="domain" description="Mur ligase C-terminal" evidence="9">
    <location>
        <begin position="361"/>
        <end position="473"/>
    </location>
</feature>
<evidence type="ECO:0000259" key="9">
    <source>
        <dbReference type="Pfam" id="PF02875"/>
    </source>
</evidence>
<dbReference type="AlphaFoldDB" id="A0A2M6RB87"/>
<dbReference type="GO" id="GO:0005524">
    <property type="term" value="F:ATP binding"/>
    <property type="evidence" value="ECO:0007669"/>
    <property type="project" value="UniProtKB-UniRule"/>
</dbReference>
<dbReference type="EMBL" id="PEZX01000010">
    <property type="protein sequence ID" value="PIS07211.1"/>
    <property type="molecule type" value="Genomic_DNA"/>
</dbReference>
<dbReference type="Pfam" id="PF02875">
    <property type="entry name" value="Mur_ligase_C"/>
    <property type="match status" value="1"/>
</dbReference>
<dbReference type="Pfam" id="PF21799">
    <property type="entry name" value="MurD-like_N"/>
    <property type="match status" value="1"/>
</dbReference>
<dbReference type="Gene3D" id="3.40.1190.10">
    <property type="entry name" value="Mur-like, catalytic domain"/>
    <property type="match status" value="1"/>
</dbReference>
<evidence type="ECO:0000256" key="6">
    <source>
        <dbReference type="ARBA" id="ARBA00022840"/>
    </source>
</evidence>
<dbReference type="PANTHER" id="PTHR43692">
    <property type="entry name" value="UDP-N-ACETYLMURAMOYLALANINE--D-GLUTAMATE LIGASE"/>
    <property type="match status" value="1"/>
</dbReference>
<dbReference type="InterPro" id="IPR013221">
    <property type="entry name" value="Mur_ligase_cen"/>
</dbReference>
<dbReference type="GO" id="GO:0051301">
    <property type="term" value="P:cell division"/>
    <property type="evidence" value="ECO:0007669"/>
    <property type="project" value="UniProtKB-KW"/>
</dbReference>
<evidence type="ECO:0000256" key="1">
    <source>
        <dbReference type="ARBA" id="ARBA00004496"/>
    </source>
</evidence>
<gene>
    <name evidence="7 11" type="primary">murD</name>
    <name evidence="11" type="ORF">COT79_00500</name>
</gene>
<keyword evidence="7 8" id="KW-0132">Cell division</keyword>
<dbReference type="UniPathway" id="UPA00219"/>
<comment type="caution">
    <text evidence="11">The sequence shown here is derived from an EMBL/GenBank/DDBJ whole genome shotgun (WGS) entry which is preliminary data.</text>
</comment>
<evidence type="ECO:0000313" key="12">
    <source>
        <dbReference type="Proteomes" id="UP000231162"/>
    </source>
</evidence>
<comment type="caution">
    <text evidence="7">Lacks conserved residue(s) required for the propagation of feature annotation.</text>
</comment>
<organism evidence="11 12">
    <name type="scientific">Candidatus Berkelbacteria bacterium CG10_big_fil_rev_8_21_14_0_10_43_14</name>
    <dbReference type="NCBI Taxonomy" id="1974515"/>
    <lineage>
        <taxon>Bacteria</taxon>
        <taxon>Candidatus Berkelbacteria</taxon>
    </lineage>
</organism>
<dbReference type="SUPFAM" id="SSF53623">
    <property type="entry name" value="MurD-like peptide ligases, catalytic domain"/>
    <property type="match status" value="1"/>
</dbReference>
<evidence type="ECO:0000256" key="8">
    <source>
        <dbReference type="RuleBase" id="RU003664"/>
    </source>
</evidence>
<comment type="catalytic activity">
    <reaction evidence="7 8">
        <text>UDP-N-acetyl-alpha-D-muramoyl-L-alanine + D-glutamate + ATP = UDP-N-acetyl-alpha-D-muramoyl-L-alanyl-D-glutamate + ADP + phosphate + H(+)</text>
        <dbReference type="Rhea" id="RHEA:16429"/>
        <dbReference type="ChEBI" id="CHEBI:15378"/>
        <dbReference type="ChEBI" id="CHEBI:29986"/>
        <dbReference type="ChEBI" id="CHEBI:30616"/>
        <dbReference type="ChEBI" id="CHEBI:43474"/>
        <dbReference type="ChEBI" id="CHEBI:83898"/>
        <dbReference type="ChEBI" id="CHEBI:83900"/>
        <dbReference type="ChEBI" id="CHEBI:456216"/>
        <dbReference type="EC" id="6.3.2.9"/>
    </reaction>
</comment>
<dbReference type="SUPFAM" id="SSF53244">
    <property type="entry name" value="MurD-like peptide ligases, peptide-binding domain"/>
    <property type="match status" value="1"/>
</dbReference>
<dbReference type="InterPro" id="IPR036615">
    <property type="entry name" value="Mur_ligase_C_dom_sf"/>
</dbReference>
<dbReference type="EC" id="6.3.2.9" evidence="7 8"/>
<comment type="subcellular location">
    <subcellularLocation>
        <location evidence="1 7 8">Cytoplasm</location>
    </subcellularLocation>
</comment>
<evidence type="ECO:0000256" key="4">
    <source>
        <dbReference type="ARBA" id="ARBA00022598"/>
    </source>
</evidence>
<keyword evidence="4 7" id="KW-0436">Ligase</keyword>
<dbReference type="InterPro" id="IPR004101">
    <property type="entry name" value="Mur_ligase_C"/>
</dbReference>
<sequence>MARNKSYDAVMGYRCNICSHRTGACTHRNAVMSDYSSHGGREAQSFKGKHVLVLGLGKFGGGVGVTQYLVKEGARIRVSDSATREELSHSIDQLKDCDIEYRFGPHLPEILDGIDCVVVNPAFAPHNPFIAEIAKRGIPQTTEVNIFFERCKGTIIGVIGTNGKETIVRLADALLSKLGKKVVVGGNIGASLLDLLDTITSDTLVLFELSSFQLHRLQWITRRPGIAVYCNITPDHLEWHGTLEKYISDKCVALRGQGERGVTILNVDDPILRRVSDHDVEGICIRTSTHTTHADIYVEHGKIVGNTDGKISDLSPTDLKIVGEHNLSNAVLAAAIGFYFGADASIIGPTLTSFRGVPYALEYVDTVEGIQFYNDSAATNPEATYAALASFPTPIYLIVGGYDKHIEWTGITTAIAQKVKGVATIGQLTDTFADAIHSTNPSLPLDRSHTLKKAFAWCTRHAHGGDIVVLSPATSSYDQYRNLEQRGDEFKRHVAHYAQSMESHHES</sequence>
<dbReference type="GO" id="GO:0009252">
    <property type="term" value="P:peptidoglycan biosynthetic process"/>
    <property type="evidence" value="ECO:0007669"/>
    <property type="project" value="UniProtKB-UniRule"/>
</dbReference>
<dbReference type="Gene3D" id="3.40.50.720">
    <property type="entry name" value="NAD(P)-binding Rossmann-like Domain"/>
    <property type="match status" value="1"/>
</dbReference>
<name>A0A2M6RB87_9BACT</name>